<keyword evidence="2" id="KW-1185">Reference proteome</keyword>
<proteinExistence type="predicted"/>
<organism evidence="1 2">
    <name type="scientific">Kribbella pittospori</name>
    <dbReference type="NCBI Taxonomy" id="722689"/>
    <lineage>
        <taxon>Bacteria</taxon>
        <taxon>Bacillati</taxon>
        <taxon>Actinomycetota</taxon>
        <taxon>Actinomycetes</taxon>
        <taxon>Propionibacteriales</taxon>
        <taxon>Kribbellaceae</taxon>
        <taxon>Kribbella</taxon>
    </lineage>
</organism>
<dbReference type="SUPFAM" id="SSF56784">
    <property type="entry name" value="HAD-like"/>
    <property type="match status" value="1"/>
</dbReference>
<dbReference type="Proteomes" id="UP000291144">
    <property type="component" value="Unassembled WGS sequence"/>
</dbReference>
<dbReference type="PANTHER" id="PTHR19288">
    <property type="entry name" value="4-NITROPHENYLPHOSPHATASE-RELATED"/>
    <property type="match status" value="1"/>
</dbReference>
<dbReference type="InterPro" id="IPR036412">
    <property type="entry name" value="HAD-like_sf"/>
</dbReference>
<evidence type="ECO:0000313" key="2">
    <source>
        <dbReference type="Proteomes" id="UP000291144"/>
    </source>
</evidence>
<evidence type="ECO:0000313" key="1">
    <source>
        <dbReference type="EMBL" id="TCC62402.1"/>
    </source>
</evidence>
<dbReference type="GO" id="GO:0016791">
    <property type="term" value="F:phosphatase activity"/>
    <property type="evidence" value="ECO:0007669"/>
    <property type="project" value="TreeGrafter"/>
</dbReference>
<sequence length="337" mass="35151">MDRSQPILTKYRGVICDLDGVVYRGAHAVPGAVASLNAMIAGQVPVVFATNNASRSPAAAREHLRELGLGDEGWSVVTSSQAAAAYLAEQLRPGAPVFAVGGPGVPEALTEAGLTPLRVTELADGRTVEAVVQGAGQDVTWRDLAEVAYLVQAGVIWVATNLDATVPTSRGLAPGNGAFVGAVQTTTPAAPHVTGKPGTALFDLARSRLGSDRSETIMVGDRLDTDIAGAGAAGVDSMFVLGGASTLRDLAFAEDAARPTYFGFDLSGLLQPGLYQRHGPDDAVELSPDGVLSVRRPVARHRLLQAIVSAAWHARDHDLPLVTDTTLWAELERRLGV</sequence>
<name>A0A4V2MBA7_9ACTN</name>
<dbReference type="EMBL" id="SJKB01000004">
    <property type="protein sequence ID" value="TCC62402.1"/>
    <property type="molecule type" value="Genomic_DNA"/>
</dbReference>
<keyword evidence="1" id="KW-0378">Hydrolase</keyword>
<reference evidence="1 2" key="1">
    <citation type="submission" date="2019-02" db="EMBL/GenBank/DDBJ databases">
        <title>Kribbella capetownensis sp. nov. and Kribbella speibonae sp. nov., isolated from soil.</title>
        <authorList>
            <person name="Curtis S.M."/>
            <person name="Norton I."/>
            <person name="Everest G.J."/>
            <person name="Meyers P.R."/>
        </authorList>
    </citation>
    <scope>NUCLEOTIDE SEQUENCE [LARGE SCALE GENOMIC DNA]</scope>
    <source>
        <strain evidence="1 2">NRRL B-24813</strain>
    </source>
</reference>
<gene>
    <name evidence="1" type="ORF">E0H73_16690</name>
</gene>
<dbReference type="Gene3D" id="3.40.50.1000">
    <property type="entry name" value="HAD superfamily/HAD-like"/>
    <property type="match status" value="2"/>
</dbReference>
<dbReference type="OrthoDB" id="9810449at2"/>
<dbReference type="InterPro" id="IPR006357">
    <property type="entry name" value="HAD-SF_hydro_IIA"/>
</dbReference>
<protein>
    <submittedName>
        <fullName evidence="1">HAD-IIA family hydrolase</fullName>
    </submittedName>
</protein>
<accession>A0A4V2MBA7</accession>
<dbReference type="Pfam" id="PF13242">
    <property type="entry name" value="Hydrolase_like"/>
    <property type="match status" value="1"/>
</dbReference>
<dbReference type="InterPro" id="IPR023214">
    <property type="entry name" value="HAD_sf"/>
</dbReference>
<dbReference type="Pfam" id="PF13344">
    <property type="entry name" value="Hydrolase_6"/>
    <property type="match status" value="1"/>
</dbReference>
<dbReference type="NCBIfam" id="TIGR01460">
    <property type="entry name" value="HAD-SF-IIA"/>
    <property type="match status" value="1"/>
</dbReference>
<dbReference type="GO" id="GO:0005737">
    <property type="term" value="C:cytoplasm"/>
    <property type="evidence" value="ECO:0007669"/>
    <property type="project" value="TreeGrafter"/>
</dbReference>
<dbReference type="PANTHER" id="PTHR19288:SF95">
    <property type="entry name" value="D-GLYCEROL 3-PHOSPHATE PHOSPHATASE"/>
    <property type="match status" value="1"/>
</dbReference>
<dbReference type="AlphaFoldDB" id="A0A4V2MBA7"/>
<comment type="caution">
    <text evidence="1">The sequence shown here is derived from an EMBL/GenBank/DDBJ whole genome shotgun (WGS) entry which is preliminary data.</text>
</comment>